<keyword evidence="5" id="KW-1185">Reference proteome</keyword>
<dbReference type="GO" id="GO:0022857">
    <property type="term" value="F:transmembrane transporter activity"/>
    <property type="evidence" value="ECO:0007669"/>
    <property type="project" value="UniProtKB-UniRule"/>
</dbReference>
<dbReference type="PANTHER" id="PTHR43849">
    <property type="entry name" value="BLL3936 PROTEIN"/>
    <property type="match status" value="1"/>
</dbReference>
<dbReference type="Pfam" id="PF06808">
    <property type="entry name" value="DctM"/>
    <property type="match status" value="1"/>
</dbReference>
<feature type="transmembrane region" description="Helical" evidence="2">
    <location>
        <begin position="415"/>
        <end position="435"/>
    </location>
</feature>
<dbReference type="InterPro" id="IPR011853">
    <property type="entry name" value="TRAP_DctM-Dct_fused"/>
</dbReference>
<feature type="domain" description="TRAP C4-dicarboxylate transport system permease DctM subunit" evidence="3">
    <location>
        <begin position="127"/>
        <end position="563"/>
    </location>
</feature>
<name>A0A1B1UNT8_9BRAD</name>
<sequence>MAIADDVAAKVVVRHRQLEPFWQAVFVAMTLVGVFIAVNQIFNLRFFVGITLLENRYLYVLLGVFLSMAFVIFPAHAGAARGVPWYDAVLFLAALVSTFFFAYNAENIVMQAWEFNAPEYAVYFGIVLWLLLIEAARRTGGWMFMAIIVAFSLYPVVAGHLPDPISGYDLAFTDTIRYHTMGVEAVLGIPMRVFGTLFVGFLIFGVALQVTGGGHFFTNLALAMLGRFRGGAAKVAIFASALFGSMSGSAISNVLSTGQVTIPTMIRTGFKPESAAAIEANASSGGTVMPPVMAATAFVMASILGVPYVDVAIAATIPILLYFISLFLQLDGYAAKNDVKGVPVDELPRMGRTLREGWFYLIAFGLLIYFLIVARMEVVAPFYATALLLALAMIRKETRWTWSRIVELIMSTGKLLAEIVAILAAVGFLIGSLSVTGLAGTLSSDLVRAAGDSVLMLLVMGAIACFILGMGMTITAAYIFLAITMAPALIRQGLDPMAVHLFILYWASLSNVTPPVGLAVIAASGIAGARLMSAMMESVRFATVKYALPFFFVYAPVLVLQQFDAFTFVKVLISALIGVSVLAYALQGYLPFAGAVRNTPLGLAVRVALVVGAMLLVFPEIITTVIGLGMVFVVYGLLLLDSRSGWRVMLPAERASHATA</sequence>
<keyword evidence="2" id="KW-0472">Membrane</keyword>
<keyword evidence="2" id="KW-0812">Transmembrane</keyword>
<dbReference type="RefSeq" id="WP_065731517.1">
    <property type="nucleotide sequence ID" value="NZ_CP016428.1"/>
</dbReference>
<feature type="transmembrane region" description="Helical" evidence="2">
    <location>
        <begin position="297"/>
        <end position="324"/>
    </location>
</feature>
<evidence type="ECO:0000259" key="3">
    <source>
        <dbReference type="Pfam" id="PF06808"/>
    </source>
</evidence>
<reference evidence="4 5" key="1">
    <citation type="submission" date="2016-07" db="EMBL/GenBank/DDBJ databases">
        <title>Complete genome sequence of Bradyrhizobium icense LMTR 13T, a potential inoculant strain isolated from lima bean (Phaseolus lunatus) in Peru.</title>
        <authorList>
            <person name="Ormeno-Orrillo E."/>
            <person name="Duran D."/>
            <person name="Rogel M.A."/>
            <person name="Rey L."/>
            <person name="Imperial J."/>
            <person name="Ruiz-Argueso T."/>
            <person name="Martinez-Romero E."/>
        </authorList>
    </citation>
    <scope>NUCLEOTIDE SEQUENCE [LARGE SCALE GENOMIC DNA]</scope>
    <source>
        <strain evidence="4 5">LMTR 13</strain>
    </source>
</reference>
<evidence type="ECO:0000256" key="2">
    <source>
        <dbReference type="SAM" id="Phobius"/>
    </source>
</evidence>
<feature type="transmembrane region" description="Helical" evidence="2">
    <location>
        <begin position="235"/>
        <end position="255"/>
    </location>
</feature>
<gene>
    <name evidence="4" type="ORF">LMTR13_33735</name>
</gene>
<feature type="transmembrane region" description="Helical" evidence="2">
    <location>
        <begin position="621"/>
        <end position="640"/>
    </location>
</feature>
<evidence type="ECO:0000313" key="5">
    <source>
        <dbReference type="Proteomes" id="UP000092839"/>
    </source>
</evidence>
<feature type="transmembrane region" description="Helical" evidence="2">
    <location>
        <begin position="117"/>
        <end position="135"/>
    </location>
</feature>
<feature type="transmembrane region" description="Helical" evidence="2">
    <location>
        <begin position="567"/>
        <end position="586"/>
    </location>
</feature>
<dbReference type="EMBL" id="CP016428">
    <property type="protein sequence ID" value="ANW04368.1"/>
    <property type="molecule type" value="Genomic_DNA"/>
</dbReference>
<proteinExistence type="predicted"/>
<dbReference type="STRING" id="1274631.LMTR13_33735"/>
<dbReference type="Proteomes" id="UP000092839">
    <property type="component" value="Chromosome"/>
</dbReference>
<dbReference type="AlphaFoldDB" id="A0A1B1UNT8"/>
<feature type="transmembrane region" description="Helical" evidence="2">
    <location>
        <begin position="142"/>
        <end position="161"/>
    </location>
</feature>
<feature type="transmembrane region" description="Helical" evidence="2">
    <location>
        <begin position="544"/>
        <end position="561"/>
    </location>
</feature>
<feature type="transmembrane region" description="Helical" evidence="2">
    <location>
        <begin position="378"/>
        <end position="394"/>
    </location>
</feature>
<dbReference type="PANTHER" id="PTHR43849:SF2">
    <property type="entry name" value="BLL3936 PROTEIN"/>
    <property type="match status" value="1"/>
</dbReference>
<dbReference type="GO" id="GO:0005886">
    <property type="term" value="C:plasma membrane"/>
    <property type="evidence" value="ECO:0007669"/>
    <property type="project" value="UniProtKB-SubCell"/>
</dbReference>
<keyword evidence="2" id="KW-1133">Transmembrane helix</keyword>
<accession>A0A1B1UNT8</accession>
<feature type="transmembrane region" description="Helical" evidence="2">
    <location>
        <begin position="197"/>
        <end position="223"/>
    </location>
</feature>
<evidence type="ECO:0000313" key="4">
    <source>
        <dbReference type="EMBL" id="ANW04368.1"/>
    </source>
</evidence>
<comment type="function">
    <text evidence="1">Part of the tripartite ATP-independent periplasmic (TRAP) transport system.</text>
</comment>
<dbReference type="NCBIfam" id="TIGR02123">
    <property type="entry name" value="TRAP_fused"/>
    <property type="match status" value="1"/>
</dbReference>
<feature type="transmembrane region" description="Helical" evidence="2">
    <location>
        <begin position="57"/>
        <end position="73"/>
    </location>
</feature>
<feature type="transmembrane region" description="Helical" evidence="2">
    <location>
        <begin position="85"/>
        <end position="105"/>
    </location>
</feature>
<feature type="transmembrane region" description="Helical" evidence="2">
    <location>
        <begin position="21"/>
        <end position="42"/>
    </location>
</feature>
<keyword evidence="1" id="KW-1003">Cell membrane</keyword>
<dbReference type="InterPro" id="IPR010656">
    <property type="entry name" value="DctM"/>
</dbReference>
<organism evidence="4 5">
    <name type="scientific">Bradyrhizobium icense</name>
    <dbReference type="NCBI Taxonomy" id="1274631"/>
    <lineage>
        <taxon>Bacteria</taxon>
        <taxon>Pseudomonadati</taxon>
        <taxon>Pseudomonadota</taxon>
        <taxon>Alphaproteobacteria</taxon>
        <taxon>Hyphomicrobiales</taxon>
        <taxon>Nitrobacteraceae</taxon>
        <taxon>Bradyrhizobium</taxon>
    </lineage>
</organism>
<keyword evidence="1" id="KW-0813">Transport</keyword>
<feature type="transmembrane region" description="Helical" evidence="2">
    <location>
        <begin position="455"/>
        <end position="481"/>
    </location>
</feature>
<protein>
    <recommendedName>
        <fullName evidence="3">TRAP C4-dicarboxylate transport system permease DctM subunit domain-containing protein</fullName>
    </recommendedName>
</protein>
<keyword evidence="1" id="KW-0997">Cell inner membrane</keyword>
<comment type="subcellular location">
    <subcellularLocation>
        <location evidence="1">Cell inner membrane</location>
        <topology evidence="1">Multi-pass membrane protein</topology>
    </subcellularLocation>
</comment>
<dbReference type="KEGG" id="bic:LMTR13_33735"/>
<feature type="transmembrane region" description="Helical" evidence="2">
    <location>
        <begin position="357"/>
        <end position="372"/>
    </location>
</feature>
<evidence type="ECO:0000256" key="1">
    <source>
        <dbReference type="RuleBase" id="RU369079"/>
    </source>
</evidence>